<organism evidence="1 2">
    <name type="scientific">Limnobaculum parvum</name>
    <dbReference type="NCBI Taxonomy" id="2172103"/>
    <lineage>
        <taxon>Bacteria</taxon>
        <taxon>Pseudomonadati</taxon>
        <taxon>Pseudomonadota</taxon>
        <taxon>Gammaproteobacteria</taxon>
        <taxon>Enterobacterales</taxon>
        <taxon>Budviciaceae</taxon>
        <taxon>Limnobaculum</taxon>
    </lineage>
</organism>
<dbReference type="Proteomes" id="UP000244908">
    <property type="component" value="Chromosome"/>
</dbReference>
<accession>A0A2Y9U2J4</accession>
<reference evidence="1 2" key="1">
    <citation type="journal article" date="2019" name="Int. J. Syst. Evol. Microbiol.">
        <title>Limnobaculum parvum gen. nov., sp. nov., isolated from a freshwater lake.</title>
        <authorList>
            <person name="Baek C."/>
            <person name="Shin S.K."/>
            <person name="Yi H."/>
        </authorList>
    </citation>
    <scope>NUCLEOTIDE SEQUENCE [LARGE SCALE GENOMIC DNA]</scope>
    <source>
        <strain evidence="1 2">HYN0051</strain>
    </source>
</reference>
<dbReference type="KEGG" id="lpv:HYN51_15890"/>
<dbReference type="AlphaFoldDB" id="A0A2Y9U2J4"/>
<protein>
    <submittedName>
        <fullName evidence="1">Uncharacterized protein</fullName>
    </submittedName>
</protein>
<evidence type="ECO:0000313" key="2">
    <source>
        <dbReference type="Proteomes" id="UP000244908"/>
    </source>
</evidence>
<proteinExistence type="predicted"/>
<gene>
    <name evidence="1" type="ORF">HYN51_15890</name>
</gene>
<sequence>MNPEKIRGIEAENWRLVFQFPPCKKADILADKGSITRHDCISFLLIMPAMQSRDFLPITETI</sequence>
<dbReference type="EMBL" id="CP029185">
    <property type="protein sequence ID" value="AWH89884.1"/>
    <property type="molecule type" value="Genomic_DNA"/>
</dbReference>
<name>A0A2Y9U2J4_9GAMM</name>
<evidence type="ECO:0000313" key="1">
    <source>
        <dbReference type="EMBL" id="AWH89884.1"/>
    </source>
</evidence>
<keyword evidence="2" id="KW-1185">Reference proteome</keyword>